<dbReference type="InterPro" id="IPR045546">
    <property type="entry name" value="Exportin-T_C"/>
</dbReference>
<keyword evidence="14 19" id="KW-0539">Nucleus</keyword>
<evidence type="ECO:0000256" key="19">
    <source>
        <dbReference type="RuleBase" id="RU366037"/>
    </source>
</evidence>
<gene>
    <name evidence="22" type="ORF">Adt_00016</name>
</gene>
<dbReference type="Proteomes" id="UP001604336">
    <property type="component" value="Unassembled WGS sequence"/>
</dbReference>
<comment type="caution">
    <text evidence="22">The sequence shown here is derived from an EMBL/GenBank/DDBJ whole genome shotgun (WGS) entry which is preliminary data.</text>
</comment>
<evidence type="ECO:0000256" key="20">
    <source>
        <dbReference type="SAM" id="MobiDB-lite"/>
    </source>
</evidence>
<evidence type="ECO:0000256" key="16">
    <source>
        <dbReference type="ARBA" id="ARBA00032199"/>
    </source>
</evidence>
<evidence type="ECO:0000256" key="1">
    <source>
        <dbReference type="ARBA" id="ARBA00004496"/>
    </source>
</evidence>
<evidence type="ECO:0000256" key="6">
    <source>
        <dbReference type="ARBA" id="ARBA00022555"/>
    </source>
</evidence>
<dbReference type="InterPro" id="IPR011989">
    <property type="entry name" value="ARM-like"/>
</dbReference>
<keyword evidence="12 19" id="KW-0694">RNA-binding</keyword>
<keyword evidence="6 19" id="KW-0820">tRNA-binding</keyword>
<name>A0ABD1VNZ5_9LAMI</name>
<feature type="compositionally biased region" description="Basic and acidic residues" evidence="20">
    <location>
        <begin position="1346"/>
        <end position="1363"/>
    </location>
</feature>
<evidence type="ECO:0000256" key="9">
    <source>
        <dbReference type="ARBA" id="ARBA00022741"/>
    </source>
</evidence>
<keyword evidence="7" id="KW-0808">Transferase</keyword>
<comment type="catalytic activity">
    <reaction evidence="17">
        <text>L-threonyl-[protein] + ATP = O-phospho-L-threonyl-[protein] + ADP + H(+)</text>
        <dbReference type="Rhea" id="RHEA:46608"/>
        <dbReference type="Rhea" id="RHEA-COMP:11060"/>
        <dbReference type="Rhea" id="RHEA-COMP:11605"/>
        <dbReference type="ChEBI" id="CHEBI:15378"/>
        <dbReference type="ChEBI" id="CHEBI:30013"/>
        <dbReference type="ChEBI" id="CHEBI:30616"/>
        <dbReference type="ChEBI" id="CHEBI:61977"/>
        <dbReference type="ChEBI" id="CHEBI:456216"/>
        <dbReference type="EC" id="2.7.11.1"/>
    </reaction>
</comment>
<feature type="domain" description="Protein kinase" evidence="21">
    <location>
        <begin position="1047"/>
        <end position="1328"/>
    </location>
</feature>
<keyword evidence="4 19" id="KW-0813">Transport</keyword>
<evidence type="ECO:0000256" key="7">
    <source>
        <dbReference type="ARBA" id="ARBA00022679"/>
    </source>
</evidence>
<dbReference type="FunFam" id="1.25.10.10:FF:000295">
    <property type="entry name" value="Exportin-T"/>
    <property type="match status" value="1"/>
</dbReference>
<dbReference type="InterPro" id="IPR040017">
    <property type="entry name" value="XPOT"/>
</dbReference>
<dbReference type="GO" id="GO:0005524">
    <property type="term" value="F:ATP binding"/>
    <property type="evidence" value="ECO:0007669"/>
    <property type="project" value="UniProtKB-KW"/>
</dbReference>
<evidence type="ECO:0000256" key="2">
    <source>
        <dbReference type="ARBA" id="ARBA00009466"/>
    </source>
</evidence>
<protein>
    <recommendedName>
        <fullName evidence="3 19">Exportin-T</fullName>
    </recommendedName>
    <alternativeName>
        <fullName evidence="15 19">Exportin(tRNA)</fullName>
    </alternativeName>
    <alternativeName>
        <fullName evidence="16 19">tRNA exportin</fullName>
    </alternativeName>
</protein>
<evidence type="ECO:0000256" key="15">
    <source>
        <dbReference type="ARBA" id="ARBA00029784"/>
    </source>
</evidence>
<dbReference type="InterPro" id="IPR008271">
    <property type="entry name" value="Ser/Thr_kinase_AS"/>
</dbReference>
<dbReference type="GO" id="GO:0071528">
    <property type="term" value="P:tRNA re-export from nucleus"/>
    <property type="evidence" value="ECO:0007669"/>
    <property type="project" value="UniProtKB-UniRule"/>
</dbReference>
<dbReference type="GO" id="GO:0005737">
    <property type="term" value="C:cytoplasm"/>
    <property type="evidence" value="ECO:0007669"/>
    <property type="project" value="UniProtKB-SubCell"/>
</dbReference>
<dbReference type="GO" id="GO:0008033">
    <property type="term" value="P:tRNA processing"/>
    <property type="evidence" value="ECO:0007669"/>
    <property type="project" value="UniProtKB-KW"/>
</dbReference>
<dbReference type="SUPFAM" id="SSF56112">
    <property type="entry name" value="Protein kinase-like (PK-like)"/>
    <property type="match status" value="1"/>
</dbReference>
<evidence type="ECO:0000256" key="11">
    <source>
        <dbReference type="ARBA" id="ARBA00022840"/>
    </source>
</evidence>
<sequence>MDDLEKAILICFDESGTLDSELKSKAVAFIRQVKETPSIRTICIQKLCFSKLVQVQFWCLQCLHEALRDKYTSMGLEEKSFIRKSVFSIACCEAVNVNDYNSVLVLEGQAFIKNKLAQNLSKGRMVIDMFCRILNALDDEVISLDYLRNGDEMAVAGRIKDAMRAQCVPQIVRAWYDIVLMYRNSDPELCTSVLDSMRRYISWIDISLVVNELITGLLFELMLVNGFPDQLRGAAASVLLAVVSKRMDSKSKLALLQSLHIRRVFGLVAGDGDSELVSGVASLLTGYATEVLECSKRLNSNDGKEISLDLLNDVLPSVFYVMQSCEVDATFSIVQFLSGYVGTMKNVSVLTETQLLHVRQILEVIHAQIQFDTIYRNNLDVLDKIGREEEDRMVEFRKDLFVLLRSVGRVAPDMTQNFIRNSLASAVASSEDRNVEEVEAALSLFYALGESISDDMMRTGSGLLGELVLMLFSTRFPCHSNRIVALVYLETITRYMKFVQENTQYIPVALGAFLDERGIHHSNVNVSRRASYLFMRVVKLLKAKLVPYIETILLSLQDTVAQFTRMDGASKALSGSEDGSHIFEAIGLLIGMEDVSPEKQSDYLSALLTPLCQQVEFALLNAQTQIPEESATKIANIQQIIMAINALSKGFSERLVTASRPAIGLMFKQTLDVLLQLLVVFPKIEPLRCKVTSFIHRMVDTLGASVFPYLPKALEQLLAESEPKELVGFLVLLNQLICKFNTGVHDILEEVYPVIAGRLFNILPRGDIPSGPGANTEEIRELQELQRTFYTFLHVIATHDLSSIFLSPKCQGYLNPMMQLLLYASCYHKDITVRKAGVQIFIRLIKDWCTRPYSEEKVPGFQRFVVDAFATNCCLNSVLDKSFEFRDANTLVLFGEIVLAQKVMYEKFGNDFLHHFVSKGFSNAHCPQDLAEQYCLKLQGNDIKTLKSFYQSLIEHLRVRQNGSLLQYTMAVKITWKTLLPSCFQSKSLTLDSKSRVSKQNSDKRLSLSDISYPGSPLSASDLSNSLIGSNLHIFTLTELKVITNDFSSSNFLGEGGFGPVHKGFIDDKFSSGLKAQPVAVKLLDLDGTQGHREWLTEVILLGQLRHPHLVKLIGYCCEDENRLLVYEYMDRGNLENQLFRKYSTALPWLIRLKIAVGAAKGLAFLHGEDQPVIYRDFKTSNILLDSEYTAKLSDFGLAKDGPEGDDTHVSTRVMGTHGYAAPEYVMTGHLTTMNDVYGFGVVLLELLTGKRAVDKSRPSREQNLVEWARPLLKDSCNLDRMMDSRLEGQYSTEGAKKVAALAYQCLSHHPKSRPTMNNVVKILELSLEFNDIPDGSFVCVVSSEGKTKEGDQRTNEHDENEAKLNGNGNQGRQEKEEVKKKKGYRHMHRIRSRAVYSDTALYRSIKNQIKSPKNKDLSLRNANCS</sequence>
<dbReference type="PANTHER" id="PTHR15952">
    <property type="entry name" value="EXPORTIN-T/LOS1"/>
    <property type="match status" value="1"/>
</dbReference>
<dbReference type="Pfam" id="PF19282">
    <property type="entry name" value="Exportin-T"/>
    <property type="match status" value="1"/>
</dbReference>
<keyword evidence="11" id="KW-0067">ATP-binding</keyword>
<organism evidence="22 23">
    <name type="scientific">Abeliophyllum distichum</name>
    <dbReference type="NCBI Taxonomy" id="126358"/>
    <lineage>
        <taxon>Eukaryota</taxon>
        <taxon>Viridiplantae</taxon>
        <taxon>Streptophyta</taxon>
        <taxon>Embryophyta</taxon>
        <taxon>Tracheophyta</taxon>
        <taxon>Spermatophyta</taxon>
        <taxon>Magnoliopsida</taxon>
        <taxon>eudicotyledons</taxon>
        <taxon>Gunneridae</taxon>
        <taxon>Pentapetalae</taxon>
        <taxon>asterids</taxon>
        <taxon>lamiids</taxon>
        <taxon>Lamiales</taxon>
        <taxon>Oleaceae</taxon>
        <taxon>Forsythieae</taxon>
        <taxon>Abeliophyllum</taxon>
    </lineage>
</organism>
<dbReference type="GO" id="GO:0000049">
    <property type="term" value="F:tRNA binding"/>
    <property type="evidence" value="ECO:0007669"/>
    <property type="project" value="UniProtKB-UniRule"/>
</dbReference>
<reference evidence="23" key="1">
    <citation type="submission" date="2024-07" db="EMBL/GenBank/DDBJ databases">
        <title>Two chromosome-level genome assemblies of Korean endemic species Abeliophyllum distichum and Forsythia ovata (Oleaceae).</title>
        <authorList>
            <person name="Jang H."/>
        </authorList>
    </citation>
    <scope>NUCLEOTIDE SEQUENCE [LARGE SCALE GENOMIC DNA]</scope>
</reference>
<dbReference type="GO" id="GO:0004674">
    <property type="term" value="F:protein serine/threonine kinase activity"/>
    <property type="evidence" value="ECO:0007669"/>
    <property type="project" value="UniProtKB-EC"/>
</dbReference>
<evidence type="ECO:0000259" key="21">
    <source>
        <dbReference type="PROSITE" id="PS50011"/>
    </source>
</evidence>
<dbReference type="Gene3D" id="3.30.200.20">
    <property type="entry name" value="Phosphorylase Kinase, domain 1"/>
    <property type="match status" value="1"/>
</dbReference>
<comment type="catalytic activity">
    <reaction evidence="18">
        <text>L-seryl-[protein] + ATP = O-phospho-L-seryl-[protein] + ADP + H(+)</text>
        <dbReference type="Rhea" id="RHEA:17989"/>
        <dbReference type="Rhea" id="RHEA-COMP:9863"/>
        <dbReference type="Rhea" id="RHEA-COMP:11604"/>
        <dbReference type="ChEBI" id="CHEBI:15378"/>
        <dbReference type="ChEBI" id="CHEBI:29999"/>
        <dbReference type="ChEBI" id="CHEBI:30616"/>
        <dbReference type="ChEBI" id="CHEBI:83421"/>
        <dbReference type="ChEBI" id="CHEBI:456216"/>
        <dbReference type="EC" id="2.7.11.1"/>
    </reaction>
</comment>
<dbReference type="InterPro" id="IPR013598">
    <property type="entry name" value="Exportin-1/Importin-b-like"/>
</dbReference>
<dbReference type="PROSITE" id="PS00108">
    <property type="entry name" value="PROTEIN_KINASE_ST"/>
    <property type="match status" value="1"/>
</dbReference>
<evidence type="ECO:0000256" key="17">
    <source>
        <dbReference type="ARBA" id="ARBA00047899"/>
    </source>
</evidence>
<dbReference type="PANTHER" id="PTHR15952:SF11">
    <property type="entry name" value="EXPORTIN-T"/>
    <property type="match status" value="1"/>
</dbReference>
<evidence type="ECO:0000313" key="22">
    <source>
        <dbReference type="EMBL" id="KAL2539038.1"/>
    </source>
</evidence>
<evidence type="ECO:0000256" key="8">
    <source>
        <dbReference type="ARBA" id="ARBA00022694"/>
    </source>
</evidence>
<dbReference type="Gene3D" id="1.10.510.10">
    <property type="entry name" value="Transferase(Phosphotransferase) domain 1"/>
    <property type="match status" value="1"/>
</dbReference>
<keyword evidence="8" id="KW-0819">tRNA processing</keyword>
<evidence type="ECO:0000256" key="5">
    <source>
        <dbReference type="ARBA" id="ARBA00022490"/>
    </source>
</evidence>
<dbReference type="SUPFAM" id="SSF48371">
    <property type="entry name" value="ARM repeat"/>
    <property type="match status" value="1"/>
</dbReference>
<evidence type="ECO:0000256" key="3">
    <source>
        <dbReference type="ARBA" id="ARBA00018928"/>
    </source>
</evidence>
<accession>A0ABD1VNZ5</accession>
<dbReference type="PROSITE" id="PS50011">
    <property type="entry name" value="PROTEIN_KINASE_DOM"/>
    <property type="match status" value="1"/>
</dbReference>
<feature type="region of interest" description="Disordered" evidence="20">
    <location>
        <begin position="1346"/>
        <end position="1386"/>
    </location>
</feature>
<dbReference type="InterPro" id="IPR016024">
    <property type="entry name" value="ARM-type_fold"/>
</dbReference>
<dbReference type="GO" id="GO:0005634">
    <property type="term" value="C:nucleus"/>
    <property type="evidence" value="ECO:0007669"/>
    <property type="project" value="UniProtKB-SubCell"/>
</dbReference>
<dbReference type="Gene3D" id="1.25.10.10">
    <property type="entry name" value="Leucine-rich Repeat Variant"/>
    <property type="match status" value="1"/>
</dbReference>
<keyword evidence="13" id="KW-0675">Receptor</keyword>
<keyword evidence="23" id="KW-1185">Reference proteome</keyword>
<dbReference type="EMBL" id="JBFOLK010000001">
    <property type="protein sequence ID" value="KAL2539038.1"/>
    <property type="molecule type" value="Genomic_DNA"/>
</dbReference>
<evidence type="ECO:0000256" key="10">
    <source>
        <dbReference type="ARBA" id="ARBA00022777"/>
    </source>
</evidence>
<comment type="function">
    <text evidence="19">tRNA nucleus export receptor which facilitates tRNA translocation across the nuclear pore complex.</text>
</comment>
<keyword evidence="10" id="KW-0418">Kinase</keyword>
<comment type="similarity">
    <text evidence="2 19">Belongs to the exportin family.</text>
</comment>
<dbReference type="FunFam" id="1.10.510.10:FF:000095">
    <property type="entry name" value="protein STRUBBELIG-RECEPTOR FAMILY 8"/>
    <property type="match status" value="1"/>
</dbReference>
<dbReference type="Pfam" id="PF07714">
    <property type="entry name" value="PK_Tyr_Ser-Thr"/>
    <property type="match status" value="1"/>
</dbReference>
<evidence type="ECO:0000313" key="23">
    <source>
        <dbReference type="Proteomes" id="UP001604336"/>
    </source>
</evidence>
<dbReference type="InterPro" id="IPR001245">
    <property type="entry name" value="Ser-Thr/Tyr_kinase_cat_dom"/>
</dbReference>
<keyword evidence="9" id="KW-0547">Nucleotide-binding</keyword>
<evidence type="ECO:0000256" key="4">
    <source>
        <dbReference type="ARBA" id="ARBA00022448"/>
    </source>
</evidence>
<evidence type="ECO:0000256" key="14">
    <source>
        <dbReference type="ARBA" id="ARBA00023242"/>
    </source>
</evidence>
<dbReference type="FunFam" id="3.30.200.20:FF:000228">
    <property type="entry name" value="Serine/threonine-protein kinase BIK1"/>
    <property type="match status" value="1"/>
</dbReference>
<evidence type="ECO:0000256" key="12">
    <source>
        <dbReference type="ARBA" id="ARBA00022884"/>
    </source>
</evidence>
<dbReference type="Pfam" id="PF08389">
    <property type="entry name" value="Xpo1"/>
    <property type="match status" value="1"/>
</dbReference>
<evidence type="ECO:0000256" key="13">
    <source>
        <dbReference type="ARBA" id="ARBA00023170"/>
    </source>
</evidence>
<dbReference type="InterPro" id="IPR000719">
    <property type="entry name" value="Prot_kinase_dom"/>
</dbReference>
<dbReference type="CDD" id="cd14066">
    <property type="entry name" value="STKc_IRAK"/>
    <property type="match status" value="1"/>
</dbReference>
<keyword evidence="5 19" id="KW-0963">Cytoplasm</keyword>
<proteinExistence type="inferred from homology"/>
<dbReference type="InterPro" id="IPR011009">
    <property type="entry name" value="Kinase-like_dom_sf"/>
</dbReference>
<evidence type="ECO:0000256" key="18">
    <source>
        <dbReference type="ARBA" id="ARBA00048679"/>
    </source>
</evidence>
<comment type="subcellular location">
    <subcellularLocation>
        <location evidence="1 19">Cytoplasm</location>
    </subcellularLocation>
    <subcellularLocation>
        <location evidence="19">Nucleus</location>
    </subcellularLocation>
    <text evidence="19">Shuttles between the nucleus and the cytoplasm.</text>
</comment>